<proteinExistence type="predicted"/>
<organism evidence="1 2">
    <name type="scientific">Bartonella tribocorum</name>
    <dbReference type="NCBI Taxonomy" id="85701"/>
    <lineage>
        <taxon>Bacteria</taxon>
        <taxon>Pseudomonadati</taxon>
        <taxon>Pseudomonadota</taxon>
        <taxon>Alphaproteobacteria</taxon>
        <taxon>Hyphomicrobiales</taxon>
        <taxon>Bartonellaceae</taxon>
        <taxon>Bartonella</taxon>
    </lineage>
</organism>
<gene>
    <name evidence="1" type="ORF">CEV08_04170</name>
</gene>
<dbReference type="EMBL" id="NJPP01000010">
    <property type="protein sequence ID" value="PIT70390.1"/>
    <property type="molecule type" value="Genomic_DNA"/>
</dbReference>
<evidence type="ECO:0000313" key="1">
    <source>
        <dbReference type="EMBL" id="PIT70390.1"/>
    </source>
</evidence>
<comment type="caution">
    <text evidence="1">The sequence shown here is derived from an EMBL/GenBank/DDBJ whole genome shotgun (WGS) entry which is preliminary data.</text>
</comment>
<accession>A0A2M6UW14</accession>
<sequence>MCIHVLCFTVFIQVLFKGWCFYKILREIFHENVDDEVNPWSSIIKQVFGSVLLKEYNGNDD</sequence>
<protein>
    <submittedName>
        <fullName evidence="1">Uncharacterized protein</fullName>
    </submittedName>
</protein>
<name>A0A2M6UW14_9HYPH</name>
<dbReference type="Proteomes" id="UP000230791">
    <property type="component" value="Unassembled WGS sequence"/>
</dbReference>
<reference evidence="1 2" key="1">
    <citation type="submission" date="2017-06" db="EMBL/GenBank/DDBJ databases">
        <title>Draft genome of Bartonella tribocorum C635.</title>
        <authorList>
            <person name="Hadjadj L."/>
            <person name="Jiyipong T."/>
            <person name="Diene S.M."/>
            <person name="Morand S."/>
            <person name="Rolain J.-M."/>
        </authorList>
    </citation>
    <scope>NUCLEOTIDE SEQUENCE [LARGE SCALE GENOMIC DNA]</scope>
    <source>
        <strain evidence="1 2">C635</strain>
    </source>
</reference>
<dbReference type="AlphaFoldDB" id="A0A2M6UW14"/>
<evidence type="ECO:0000313" key="2">
    <source>
        <dbReference type="Proteomes" id="UP000230791"/>
    </source>
</evidence>